<dbReference type="PANTHER" id="PTHR21028:SF2">
    <property type="entry name" value="CYTH DOMAIN-CONTAINING PROTEIN"/>
    <property type="match status" value="1"/>
</dbReference>
<dbReference type="PROSITE" id="PS51707">
    <property type="entry name" value="CYTH"/>
    <property type="match status" value="1"/>
</dbReference>
<evidence type="ECO:0000259" key="1">
    <source>
        <dbReference type="PROSITE" id="PS51707"/>
    </source>
</evidence>
<dbReference type="InterPro" id="IPR033469">
    <property type="entry name" value="CYTH-like_dom_sf"/>
</dbReference>
<dbReference type="CDD" id="cd07890">
    <property type="entry name" value="CYTH-like_AC_IV-like"/>
    <property type="match status" value="1"/>
</dbReference>
<dbReference type="AlphaFoldDB" id="A0A7C4H2K6"/>
<feature type="domain" description="CYTH" evidence="1">
    <location>
        <begin position="2"/>
        <end position="182"/>
    </location>
</feature>
<gene>
    <name evidence="2" type="primary">cyaB</name>
    <name evidence="2" type="ORF">ENU31_02305</name>
</gene>
<dbReference type="SUPFAM" id="SSF55154">
    <property type="entry name" value="CYTH-like phosphatases"/>
    <property type="match status" value="1"/>
</dbReference>
<dbReference type="InterPro" id="IPR023577">
    <property type="entry name" value="CYTH_domain"/>
</dbReference>
<organism evidence="2">
    <name type="scientific">Ignisphaera aggregans</name>
    <dbReference type="NCBI Taxonomy" id="334771"/>
    <lineage>
        <taxon>Archaea</taxon>
        <taxon>Thermoproteota</taxon>
        <taxon>Thermoprotei</taxon>
        <taxon>Desulfurococcales</taxon>
        <taxon>Desulfurococcaceae</taxon>
        <taxon>Ignisphaera</taxon>
    </lineage>
</organism>
<dbReference type="EMBL" id="DTCA01000075">
    <property type="protein sequence ID" value="HGM07231.1"/>
    <property type="molecule type" value="Genomic_DNA"/>
</dbReference>
<dbReference type="NCBIfam" id="TIGR00318">
    <property type="entry name" value="cyaB"/>
    <property type="match status" value="1"/>
</dbReference>
<evidence type="ECO:0000313" key="2">
    <source>
        <dbReference type="EMBL" id="HGM07231.1"/>
    </source>
</evidence>
<dbReference type="InterPro" id="IPR008173">
    <property type="entry name" value="Adenylyl_cyclase_CyaB"/>
</dbReference>
<proteinExistence type="predicted"/>
<accession>A0A7C4H2K6</accession>
<dbReference type="SMART" id="SM01118">
    <property type="entry name" value="CYTH"/>
    <property type="match status" value="1"/>
</dbReference>
<dbReference type="Gene3D" id="2.40.320.10">
    <property type="entry name" value="Hypothetical Protein Pfu-838710-001"/>
    <property type="match status" value="1"/>
</dbReference>
<comment type="caution">
    <text evidence="2">The sequence shown here is derived from an EMBL/GenBank/DDBJ whole genome shotgun (WGS) entry which is preliminary data.</text>
</comment>
<sequence length="192" mass="22378">MLKEFEIKIPVNDLEHVEKNLRRLGAIFIGFYEEQDYYLDMRPCIDLMLIDSALRIRLTKDLINGGVASELTFKGPKERHEFAKIRKEITVTIDSGEKMLDIFKSLGFNIAAVVLKKRKIFRHNNYRIYLDDVESLGKFVEIEFVSENEKISGIEEELTDLVNILDLPKVFISKSYLELLLEKKLQIFTSKS</sequence>
<name>A0A7C4H2K6_9CREN</name>
<protein>
    <submittedName>
        <fullName evidence="2">Class IV adenylate cyclase</fullName>
    </submittedName>
</protein>
<dbReference type="Pfam" id="PF01928">
    <property type="entry name" value="CYTH"/>
    <property type="match status" value="1"/>
</dbReference>
<reference evidence="2" key="1">
    <citation type="journal article" date="2020" name="mSystems">
        <title>Genome- and Community-Level Interaction Insights into Carbon Utilization and Element Cycling Functions of Hydrothermarchaeota in Hydrothermal Sediment.</title>
        <authorList>
            <person name="Zhou Z."/>
            <person name="Liu Y."/>
            <person name="Xu W."/>
            <person name="Pan J."/>
            <person name="Luo Z.H."/>
            <person name="Li M."/>
        </authorList>
    </citation>
    <scope>NUCLEOTIDE SEQUENCE [LARGE SCALE GENOMIC DNA]</scope>
    <source>
        <strain evidence="2">SpSt-658</strain>
    </source>
</reference>
<dbReference type="PANTHER" id="PTHR21028">
    <property type="entry name" value="SI:CH211-156B7.4"/>
    <property type="match status" value="1"/>
</dbReference>